<gene>
    <name evidence="1" type="ORF">GY4MC1_1202</name>
</gene>
<accession>A0A7U3YE33</accession>
<proteinExistence type="predicted"/>
<reference evidence="1" key="1">
    <citation type="submission" date="2010-10" db="EMBL/GenBank/DDBJ databases">
        <title>Complete sequence of chromosome of Geobacillus sp. Y4.1MC1.</title>
        <authorList>
            <consortium name="US DOE Joint Genome Institute"/>
            <person name="Lucas S."/>
            <person name="Copeland A."/>
            <person name="Lapidus A."/>
            <person name="Cheng J.-F."/>
            <person name="Bruce D."/>
            <person name="Goodwin L."/>
            <person name="Pitluck S."/>
            <person name="Chertkov O."/>
            <person name="Zhang X."/>
            <person name="Detter J.C."/>
            <person name="Han C."/>
            <person name="Tapia R."/>
            <person name="Land M."/>
            <person name="Hauser L."/>
            <person name="Jeffries C."/>
            <person name="Kyrpides N."/>
            <person name="Ivanova N."/>
            <person name="Ovchinnikova G."/>
            <person name="Brumm P."/>
            <person name="Mead D."/>
            <person name="Woyke T."/>
        </authorList>
    </citation>
    <scope>NUCLEOTIDE SEQUENCE [LARGE SCALE GENOMIC DNA]</scope>
    <source>
        <strain evidence="1">Y4.1MC1</strain>
    </source>
</reference>
<sequence>MSWIHVQSKTMHILLRKVMTLAGVLVLAITAFSLVNPNQAAAWLHPGSTTQYPTEGGEMDIRFLECHGSFLLLSSRFMPRFNSCIQQRTTAQC</sequence>
<dbReference type="KEGG" id="gmc:GY4MC1_1202"/>
<evidence type="ECO:0000313" key="1">
    <source>
        <dbReference type="EMBL" id="ADP74011.1"/>
    </source>
</evidence>
<organism evidence="1">
    <name type="scientific">Geobacillus sp. (strain Y4.1MC1)</name>
    <dbReference type="NCBI Taxonomy" id="581103"/>
    <lineage>
        <taxon>Bacteria</taxon>
        <taxon>Bacillati</taxon>
        <taxon>Bacillota</taxon>
        <taxon>Bacilli</taxon>
        <taxon>Bacillales</taxon>
        <taxon>Anoxybacillaceae</taxon>
        <taxon>Geobacillus</taxon>
    </lineage>
</organism>
<protein>
    <submittedName>
        <fullName evidence="1">Uncharacterized protein</fullName>
    </submittedName>
</protein>
<dbReference type="EMBL" id="CP002293">
    <property type="protein sequence ID" value="ADP74011.1"/>
    <property type="molecule type" value="Genomic_DNA"/>
</dbReference>
<name>A0A7U3YE33_GEOS0</name>
<dbReference type="AlphaFoldDB" id="A0A7U3YE33"/>